<keyword evidence="2" id="KW-0378">Hydrolase</keyword>
<gene>
    <name evidence="4" type="ORF">K8V90_02190</name>
</gene>
<feature type="active site" description="Proton acceptor" evidence="2">
    <location>
        <position position="169"/>
    </location>
</feature>
<keyword evidence="1 2" id="KW-0443">Lipid metabolism</keyword>
<dbReference type="InterPro" id="IPR047156">
    <property type="entry name" value="Teg/CotR/CapV-like"/>
</dbReference>
<dbReference type="Gene3D" id="3.40.1090.10">
    <property type="entry name" value="Cytosolic phospholipase A2 catalytic domain"/>
    <property type="match status" value="1"/>
</dbReference>
<reference evidence="4" key="1">
    <citation type="journal article" date="2021" name="PeerJ">
        <title>Extensive microbial diversity within the chicken gut microbiome revealed by metagenomics and culture.</title>
        <authorList>
            <person name="Gilroy R."/>
            <person name="Ravi A."/>
            <person name="Getino M."/>
            <person name="Pursley I."/>
            <person name="Horton D.L."/>
            <person name="Alikhan N.F."/>
            <person name="Baker D."/>
            <person name="Gharbi K."/>
            <person name="Hall N."/>
            <person name="Watson M."/>
            <person name="Adriaenssens E.M."/>
            <person name="Foster-Nyarko E."/>
            <person name="Jarju S."/>
            <person name="Secka A."/>
            <person name="Antonio M."/>
            <person name="Oren A."/>
            <person name="Chaudhuri R.R."/>
            <person name="La Ragione R."/>
            <person name="Hildebrand F."/>
            <person name="Pallen M.J."/>
        </authorList>
    </citation>
    <scope>NUCLEOTIDE SEQUENCE</scope>
    <source>
        <strain evidence="4">1277</strain>
    </source>
</reference>
<evidence type="ECO:0000259" key="3">
    <source>
        <dbReference type="PROSITE" id="PS51635"/>
    </source>
</evidence>
<name>A0A921MZ09_9FIRM</name>
<dbReference type="GO" id="GO:0016042">
    <property type="term" value="P:lipid catabolic process"/>
    <property type="evidence" value="ECO:0007669"/>
    <property type="project" value="UniProtKB-UniRule"/>
</dbReference>
<feature type="domain" description="PNPLA" evidence="3">
    <location>
        <begin position="9"/>
        <end position="182"/>
    </location>
</feature>
<dbReference type="GO" id="GO:0016787">
    <property type="term" value="F:hydrolase activity"/>
    <property type="evidence" value="ECO:0007669"/>
    <property type="project" value="UniProtKB-UniRule"/>
</dbReference>
<dbReference type="Pfam" id="PF01734">
    <property type="entry name" value="Patatin"/>
    <property type="match status" value="1"/>
</dbReference>
<protein>
    <submittedName>
        <fullName evidence="4">Patatin-like phospholipase family protein</fullName>
    </submittedName>
</protein>
<dbReference type="SUPFAM" id="SSF52151">
    <property type="entry name" value="FabD/lysophospholipase-like"/>
    <property type="match status" value="1"/>
</dbReference>
<dbReference type="InterPro" id="IPR016035">
    <property type="entry name" value="Acyl_Trfase/lysoPLipase"/>
</dbReference>
<organism evidence="4 5">
    <name type="scientific">Romboutsia timonensis</name>
    <dbReference type="NCBI Taxonomy" id="1776391"/>
    <lineage>
        <taxon>Bacteria</taxon>
        <taxon>Bacillati</taxon>
        <taxon>Bacillota</taxon>
        <taxon>Clostridia</taxon>
        <taxon>Peptostreptococcales</taxon>
        <taxon>Peptostreptococcaceae</taxon>
        <taxon>Romboutsia</taxon>
    </lineage>
</organism>
<keyword evidence="2" id="KW-0442">Lipid degradation</keyword>
<dbReference type="AlphaFoldDB" id="A0A921MZ09"/>
<accession>A0A921MZ09</accession>
<proteinExistence type="predicted"/>
<feature type="short sequence motif" description="DGA/G" evidence="2">
    <location>
        <begin position="169"/>
        <end position="171"/>
    </location>
</feature>
<reference evidence="4" key="2">
    <citation type="submission" date="2021-09" db="EMBL/GenBank/DDBJ databases">
        <authorList>
            <person name="Gilroy R."/>
        </authorList>
    </citation>
    <scope>NUCLEOTIDE SEQUENCE</scope>
    <source>
        <strain evidence="4">1277</strain>
    </source>
</reference>
<feature type="short sequence motif" description="GXGXXG" evidence="2">
    <location>
        <begin position="13"/>
        <end position="18"/>
    </location>
</feature>
<dbReference type="EMBL" id="DYUB01000074">
    <property type="protein sequence ID" value="HJG95897.1"/>
    <property type="molecule type" value="Genomic_DNA"/>
</dbReference>
<dbReference type="PANTHER" id="PTHR24138">
    <property type="entry name" value="INTRACELLLAR PHOSPHOLIPASE A FAMILY"/>
    <property type="match status" value="1"/>
</dbReference>
<evidence type="ECO:0000313" key="4">
    <source>
        <dbReference type="EMBL" id="HJG95897.1"/>
    </source>
</evidence>
<dbReference type="InterPro" id="IPR002641">
    <property type="entry name" value="PNPLA_dom"/>
</dbReference>
<sequence>MKNSTFNILSFDGGGVRGALSIKLLERIENEISNIVKTSNMMSGTSTGSLIALGLAYGMSPSEVSKLYSKENIEYIFDKSYPQISRPKYDNDHLKEMLLSVFPENLKLKDLGKLVIIPTFYVGDKDNSWKAIFYNNIPNSETEDYRVVDVAMASSAAPVFFPSYDCHIDGGIIATDPSLASIIYSIDKKLGKKIDQIRLLSFGTGYCYNSIKDDTSKWGAIEWVTSKNPDLPIIAVTLEGNSQISQIFSKKLLDSNYYRVNPKMDKDISMDDTKSTDYLLKLAKEYDIRSCINWINNKWSKI</sequence>
<dbReference type="PANTHER" id="PTHR24138:SF10">
    <property type="entry name" value="PHOSPHOLIPASE A2"/>
    <property type="match status" value="1"/>
</dbReference>
<dbReference type="Proteomes" id="UP000776700">
    <property type="component" value="Unassembled WGS sequence"/>
</dbReference>
<evidence type="ECO:0000256" key="2">
    <source>
        <dbReference type="PROSITE-ProRule" id="PRU01161"/>
    </source>
</evidence>
<dbReference type="PROSITE" id="PS51635">
    <property type="entry name" value="PNPLA"/>
    <property type="match status" value="1"/>
</dbReference>
<evidence type="ECO:0000256" key="1">
    <source>
        <dbReference type="ARBA" id="ARBA00023098"/>
    </source>
</evidence>
<comment type="caution">
    <text evidence="4">The sequence shown here is derived from an EMBL/GenBank/DDBJ whole genome shotgun (WGS) entry which is preliminary data.</text>
</comment>
<feature type="active site" description="Nucleophile" evidence="2">
    <location>
        <position position="46"/>
    </location>
</feature>
<evidence type="ECO:0000313" key="5">
    <source>
        <dbReference type="Proteomes" id="UP000776700"/>
    </source>
</evidence>
<feature type="short sequence motif" description="GXSXG" evidence="2">
    <location>
        <begin position="44"/>
        <end position="48"/>
    </location>
</feature>